<proteinExistence type="predicted"/>
<name>A0ABV5SBT5_9ACTN</name>
<organism evidence="2 3">
    <name type="scientific">Nonomuraea helvata</name>
    <dbReference type="NCBI Taxonomy" id="37484"/>
    <lineage>
        <taxon>Bacteria</taxon>
        <taxon>Bacillati</taxon>
        <taxon>Actinomycetota</taxon>
        <taxon>Actinomycetes</taxon>
        <taxon>Streptosporangiales</taxon>
        <taxon>Streptosporangiaceae</taxon>
        <taxon>Nonomuraea</taxon>
    </lineage>
</organism>
<evidence type="ECO:0000313" key="2">
    <source>
        <dbReference type="EMBL" id="MFB9628538.1"/>
    </source>
</evidence>
<reference evidence="2 3" key="1">
    <citation type="submission" date="2024-09" db="EMBL/GenBank/DDBJ databases">
        <authorList>
            <person name="Sun Q."/>
            <person name="Mori K."/>
        </authorList>
    </citation>
    <scope>NUCLEOTIDE SEQUENCE [LARGE SCALE GENOMIC DNA]</scope>
    <source>
        <strain evidence="2 3">JCM 3143</strain>
    </source>
</reference>
<dbReference type="RefSeq" id="WP_344988529.1">
    <property type="nucleotide sequence ID" value="NZ_BAAAXV010000002.1"/>
</dbReference>
<protein>
    <recommendedName>
        <fullName evidence="1">Resolvase/invertase-type recombinase catalytic domain-containing protein</fullName>
    </recommendedName>
</protein>
<gene>
    <name evidence="2" type="ORF">ACFFSA_36135</name>
</gene>
<accession>A0ABV5SBT5</accession>
<feature type="domain" description="Resolvase/invertase-type recombinase catalytic" evidence="1">
    <location>
        <begin position="1"/>
        <end position="62"/>
    </location>
</feature>
<dbReference type="InterPro" id="IPR006119">
    <property type="entry name" value="Resolv_N"/>
</dbReference>
<dbReference type="PROSITE" id="PS51736">
    <property type="entry name" value="RECOMBINASES_3"/>
    <property type="match status" value="1"/>
</dbReference>
<comment type="caution">
    <text evidence="2">The sequence shown here is derived from an EMBL/GenBank/DDBJ whole genome shotgun (WGS) entry which is preliminary data.</text>
</comment>
<evidence type="ECO:0000259" key="1">
    <source>
        <dbReference type="PROSITE" id="PS51736"/>
    </source>
</evidence>
<dbReference type="Proteomes" id="UP001589532">
    <property type="component" value="Unassembled WGS sequence"/>
</dbReference>
<evidence type="ECO:0000313" key="3">
    <source>
        <dbReference type="Proteomes" id="UP001589532"/>
    </source>
</evidence>
<dbReference type="EMBL" id="JBHMBW010000047">
    <property type="protein sequence ID" value="MFB9628538.1"/>
    <property type="molecule type" value="Genomic_DNA"/>
</dbReference>
<keyword evidence="3" id="KW-1185">Reference proteome</keyword>
<sequence>MARLLELARFTDTLVIDTDGVYGLSDINDRLLLGLKGQMGEAELHWLTSRMNEAKRAAAARGELRLPLPVGFVYDEDQNVVIDPDEEIATAIAPEA</sequence>